<accession>A0A7K0DQ76</accession>
<dbReference type="InterPro" id="IPR017941">
    <property type="entry name" value="Rieske_2Fe-2S"/>
</dbReference>
<name>A0A7K0DQ76_9NOCA</name>
<keyword evidence="6" id="KW-0411">Iron-sulfur</keyword>
<dbReference type="AlphaFoldDB" id="A0A7K0DQ76"/>
<dbReference type="CDD" id="cd03469">
    <property type="entry name" value="Rieske_RO_Alpha_N"/>
    <property type="match status" value="1"/>
</dbReference>
<comment type="cofactor">
    <cofactor evidence="1">
        <name>Fe cation</name>
        <dbReference type="ChEBI" id="CHEBI:24875"/>
    </cofactor>
</comment>
<dbReference type="Gene3D" id="2.102.10.10">
    <property type="entry name" value="Rieske [2Fe-2S] iron-sulphur domain"/>
    <property type="match status" value="1"/>
</dbReference>
<dbReference type="Gene3D" id="3.90.380.10">
    <property type="entry name" value="Naphthalene 1,2-dioxygenase Alpha Subunit, Chain A, domain 1"/>
    <property type="match status" value="1"/>
</dbReference>
<keyword evidence="2" id="KW-0001">2Fe-2S</keyword>
<dbReference type="EMBL" id="WEGI01000007">
    <property type="protein sequence ID" value="MQY27861.1"/>
    <property type="molecule type" value="Genomic_DNA"/>
</dbReference>
<dbReference type="SUPFAM" id="SSF50022">
    <property type="entry name" value="ISP domain"/>
    <property type="match status" value="1"/>
</dbReference>
<proteinExistence type="predicted"/>
<dbReference type="InterPro" id="IPR036922">
    <property type="entry name" value="Rieske_2Fe-2S_sf"/>
</dbReference>
<evidence type="ECO:0000256" key="4">
    <source>
        <dbReference type="ARBA" id="ARBA00023002"/>
    </source>
</evidence>
<comment type="caution">
    <text evidence="8">The sequence shown here is derived from an EMBL/GenBank/DDBJ whole genome shotgun (WGS) entry which is preliminary data.</text>
</comment>
<dbReference type="GO" id="GO:0016705">
    <property type="term" value="F:oxidoreductase activity, acting on paired donors, with incorporation or reduction of molecular oxygen"/>
    <property type="evidence" value="ECO:0007669"/>
    <property type="project" value="UniProtKB-ARBA"/>
</dbReference>
<dbReference type="EC" id="1.14.13.-" evidence="8"/>
<evidence type="ECO:0000256" key="3">
    <source>
        <dbReference type="ARBA" id="ARBA00022723"/>
    </source>
</evidence>
<evidence type="ECO:0000313" key="8">
    <source>
        <dbReference type="EMBL" id="MQY27861.1"/>
    </source>
</evidence>
<dbReference type="Pfam" id="PF00848">
    <property type="entry name" value="Ring_hydroxyl_A"/>
    <property type="match status" value="1"/>
</dbReference>
<dbReference type="GO" id="GO:0051537">
    <property type="term" value="F:2 iron, 2 sulfur cluster binding"/>
    <property type="evidence" value="ECO:0007669"/>
    <property type="project" value="UniProtKB-KW"/>
</dbReference>
<keyword evidence="4 8" id="KW-0560">Oxidoreductase</keyword>
<evidence type="ECO:0000256" key="1">
    <source>
        <dbReference type="ARBA" id="ARBA00001962"/>
    </source>
</evidence>
<evidence type="ECO:0000256" key="5">
    <source>
        <dbReference type="ARBA" id="ARBA00023004"/>
    </source>
</evidence>
<dbReference type="GO" id="GO:0004497">
    <property type="term" value="F:monooxygenase activity"/>
    <property type="evidence" value="ECO:0007669"/>
    <property type="project" value="UniProtKB-KW"/>
</dbReference>
<dbReference type="PANTHER" id="PTHR43756:SF5">
    <property type="entry name" value="CHOLINE MONOOXYGENASE, CHLOROPLASTIC"/>
    <property type="match status" value="1"/>
</dbReference>
<keyword evidence="5" id="KW-0408">Iron</keyword>
<dbReference type="OrthoDB" id="5243643at2"/>
<sequence length="428" mass="48716">MPHFAKPAEGSWTEHYPHLGTGPMSFEDSISAEHYERERDAIFARTWLNVGRVEQLPRKGSYFTRELAVAAASLLIVRDAHDEIRAFYNICRHRGNKLVWNDYPGEEVSGSCRQFTCKYHAWRYGLDGELTFVQQEQEFFDLDKSTHGLKSVRCEVWEGFVFVNLDDDAAPLRDYLGELAAGLEGYPFGEMTEVYKYRAEVGSNWKLYIDAFAEFYHAPILHAKQYVAGESSKLQGFGFEALHYRLDGPHGMVSSWGGMAPPKDPSMVKPIERALRSGNFGAWDRPDIPALDNLPPGLNPAKHPAWGLDSYIFFPNFMIVVWAPGWYLTYHYWPTGPDSHIFEGTLYFAPARTATDRLRQELAALTFKEFGLQDCNTLEATQSMLASRVITEFPLNDQEILLRHLHGKAIEYVNAHFERRDPAATATG</sequence>
<protein>
    <submittedName>
        <fullName evidence="8">Carnitine monooxygenase oxygenase subunit</fullName>
        <ecNumber evidence="8">1.14.13.-</ecNumber>
    </submittedName>
</protein>
<dbReference type="RefSeq" id="WP_153343371.1">
    <property type="nucleotide sequence ID" value="NZ_WEGI01000007.1"/>
</dbReference>
<dbReference type="PRINTS" id="PR00090">
    <property type="entry name" value="RNGDIOXGNASE"/>
</dbReference>
<keyword evidence="3" id="KW-0479">Metal-binding</keyword>
<dbReference type="Proteomes" id="UP000431401">
    <property type="component" value="Unassembled WGS sequence"/>
</dbReference>
<organism evidence="8 9">
    <name type="scientific">Nocardia aurantia</name>
    <dbReference type="NCBI Taxonomy" id="2585199"/>
    <lineage>
        <taxon>Bacteria</taxon>
        <taxon>Bacillati</taxon>
        <taxon>Actinomycetota</taxon>
        <taxon>Actinomycetes</taxon>
        <taxon>Mycobacteriales</taxon>
        <taxon>Nocardiaceae</taxon>
        <taxon>Nocardia</taxon>
    </lineage>
</organism>
<evidence type="ECO:0000313" key="9">
    <source>
        <dbReference type="Proteomes" id="UP000431401"/>
    </source>
</evidence>
<evidence type="ECO:0000256" key="6">
    <source>
        <dbReference type="ARBA" id="ARBA00023014"/>
    </source>
</evidence>
<reference evidence="8 9" key="1">
    <citation type="submission" date="2019-10" db="EMBL/GenBank/DDBJ databases">
        <title>Nocardia macrotermitis sp. nov. and Nocardia aurantia sp. nov., isolated from the gut of fungus growing-termite Macrotermes natalensis.</title>
        <authorList>
            <person name="Benndorf R."/>
            <person name="Schwitalla J."/>
            <person name="Martin K."/>
            <person name="De Beer W."/>
            <person name="Kaster A.-K."/>
            <person name="Vollmers J."/>
            <person name="Poulsen M."/>
            <person name="Beemelmanns C."/>
        </authorList>
    </citation>
    <scope>NUCLEOTIDE SEQUENCE [LARGE SCALE GENOMIC DNA]</scope>
    <source>
        <strain evidence="8 9">RB56</strain>
    </source>
</reference>
<gene>
    <name evidence="8" type="primary">yeaW</name>
    <name evidence="8" type="ORF">NRB56_34440</name>
</gene>
<evidence type="ECO:0000259" key="7">
    <source>
        <dbReference type="PROSITE" id="PS51296"/>
    </source>
</evidence>
<dbReference type="Pfam" id="PF00355">
    <property type="entry name" value="Rieske"/>
    <property type="match status" value="1"/>
</dbReference>
<dbReference type="InterPro" id="IPR001663">
    <property type="entry name" value="Rng_hydr_dOase-A"/>
</dbReference>
<dbReference type="GO" id="GO:0005506">
    <property type="term" value="F:iron ion binding"/>
    <property type="evidence" value="ECO:0007669"/>
    <property type="project" value="InterPro"/>
</dbReference>
<evidence type="ECO:0000256" key="2">
    <source>
        <dbReference type="ARBA" id="ARBA00022714"/>
    </source>
</evidence>
<dbReference type="SUPFAM" id="SSF55961">
    <property type="entry name" value="Bet v1-like"/>
    <property type="match status" value="1"/>
</dbReference>
<keyword evidence="8" id="KW-0503">Monooxygenase</keyword>
<feature type="domain" description="Rieske" evidence="7">
    <location>
        <begin position="47"/>
        <end position="163"/>
    </location>
</feature>
<dbReference type="CDD" id="cd00680">
    <property type="entry name" value="RHO_alpha_C"/>
    <property type="match status" value="1"/>
</dbReference>
<dbReference type="InterPro" id="IPR015879">
    <property type="entry name" value="Ring_hydroxy_dOase_asu_C_dom"/>
</dbReference>
<keyword evidence="9" id="KW-1185">Reference proteome</keyword>
<dbReference type="PANTHER" id="PTHR43756">
    <property type="entry name" value="CHOLINE MONOOXYGENASE, CHLOROPLASTIC"/>
    <property type="match status" value="1"/>
</dbReference>
<dbReference type="PROSITE" id="PS51296">
    <property type="entry name" value="RIESKE"/>
    <property type="match status" value="1"/>
</dbReference>